<dbReference type="RefSeq" id="WP_142898604.1">
    <property type="nucleotide sequence ID" value="NZ_ML660059.1"/>
</dbReference>
<comment type="caution">
    <text evidence="1">The sequence shown here is derived from an EMBL/GenBank/DDBJ whole genome shotgun (WGS) entry which is preliminary data.</text>
</comment>
<dbReference type="OrthoDB" id="7306993at2"/>
<evidence type="ECO:0000313" key="1">
    <source>
        <dbReference type="EMBL" id="TQV76341.1"/>
    </source>
</evidence>
<dbReference type="Proteomes" id="UP000315252">
    <property type="component" value="Unassembled WGS sequence"/>
</dbReference>
<evidence type="ECO:0000313" key="2">
    <source>
        <dbReference type="Proteomes" id="UP000315252"/>
    </source>
</evidence>
<dbReference type="AlphaFoldDB" id="A0A545TGS8"/>
<keyword evidence="2" id="KW-1185">Reference proteome</keyword>
<gene>
    <name evidence="1" type="ORF">FKG95_22185</name>
</gene>
<accession>A0A545TGS8</accession>
<organism evidence="1 2">
    <name type="scientific">Denitrobaculum tricleocarpae</name>
    <dbReference type="NCBI Taxonomy" id="2591009"/>
    <lineage>
        <taxon>Bacteria</taxon>
        <taxon>Pseudomonadati</taxon>
        <taxon>Pseudomonadota</taxon>
        <taxon>Alphaproteobacteria</taxon>
        <taxon>Rhodospirillales</taxon>
        <taxon>Rhodospirillaceae</taxon>
        <taxon>Denitrobaculum</taxon>
    </lineage>
</organism>
<dbReference type="EMBL" id="VHSH01000008">
    <property type="protein sequence ID" value="TQV76341.1"/>
    <property type="molecule type" value="Genomic_DNA"/>
</dbReference>
<evidence type="ECO:0008006" key="3">
    <source>
        <dbReference type="Google" id="ProtNLM"/>
    </source>
</evidence>
<name>A0A545TGS8_9PROT</name>
<proteinExistence type="predicted"/>
<reference evidence="1 2" key="1">
    <citation type="submission" date="2019-06" db="EMBL/GenBank/DDBJ databases">
        <title>Whole genome sequence for Rhodospirillaceae sp. R148.</title>
        <authorList>
            <person name="Wang G."/>
        </authorList>
    </citation>
    <scope>NUCLEOTIDE SEQUENCE [LARGE SCALE GENOMIC DNA]</scope>
    <source>
        <strain evidence="1 2">R148</strain>
    </source>
</reference>
<sequence length="241" mass="26937">MTQQADYLQVSRYIADIDSFAQSKGISLSIRTDFNQLWDLCKRLPGKPVPAVLFDPNRVDINTENALWIEGVNGRGEVVHVQAVRCDDLSGTTLADEIDSLSKHFATPEALESNTQTKFCHAPSASKITGKVCYHGEIWLRGGSSNYRGQGLSSVLPRLVLGLALAKWAPDYIWGLGHSWLIERGIPQKYGYRHVEAKGAYMEQSKFSRPVDSWIMWMTQSDLIDLTHIQPDQHLAAGMGY</sequence>
<protein>
    <recommendedName>
        <fullName evidence="3">GNAT family N-acetyltransferase</fullName>
    </recommendedName>
</protein>